<evidence type="ECO:0000313" key="2">
    <source>
        <dbReference type="Proteomes" id="UP001601442"/>
    </source>
</evidence>
<dbReference type="Proteomes" id="UP001601442">
    <property type="component" value="Unassembled WGS sequence"/>
</dbReference>
<keyword evidence="2" id="KW-1185">Reference proteome</keyword>
<sequence>MFGNEFALPVDHRGARPDRYISVGEFIQMRRKERRLSRRVVANLVGRSEEWLRLVETGRQALDSITLILALADVLHIDDVSMLIAAPDRHGHGSFRPAEPLESAARAIVHALYCPPAALTGPQEINAADVAEEVRQCRAVWLSSPQRYRQLTARLPGLIASGRRLRLRREAADTRAVVAQIYNLASQVLLKMQQHPEALLAADRACENALLRPRSVETLLGTWHFASALLHAAASEEALRVAAAVTGESSLGDLDRSEDRVVVAGAITLVAARAAAALSDVDRREKSLTMAVELAERIGTNRCVQGVFFGPAEVGLARMEIALAEQNPHAAVAVAAETELPDDCPLNSRSRYHMVLARSFALTRQDVAAAYELIKAAGCGEDELRYDVDAPHTFQLLLHREDPLVRREVSRLTSAAGLVSATRPRTQAGALTGRSSAC</sequence>
<evidence type="ECO:0000313" key="1">
    <source>
        <dbReference type="EMBL" id="MFF0497831.1"/>
    </source>
</evidence>
<dbReference type="Pfam" id="PF13560">
    <property type="entry name" value="HTH_31"/>
    <property type="match status" value="1"/>
</dbReference>
<gene>
    <name evidence="1" type="ORF">ACFYU5_15590</name>
</gene>
<organism evidence="1 2">
    <name type="scientific">Nocardia aobensis</name>
    <dbReference type="NCBI Taxonomy" id="257277"/>
    <lineage>
        <taxon>Bacteria</taxon>
        <taxon>Bacillati</taxon>
        <taxon>Actinomycetota</taxon>
        <taxon>Actinomycetes</taxon>
        <taxon>Mycobacteriales</taxon>
        <taxon>Nocardiaceae</taxon>
        <taxon>Nocardia</taxon>
    </lineage>
</organism>
<accession>A0ABW6P347</accession>
<protein>
    <submittedName>
        <fullName evidence="1">Helix-turn-helix domain-containing protein</fullName>
    </submittedName>
</protein>
<comment type="caution">
    <text evidence="1">The sequence shown here is derived from an EMBL/GenBank/DDBJ whole genome shotgun (WGS) entry which is preliminary data.</text>
</comment>
<reference evidence="1 2" key="1">
    <citation type="submission" date="2024-10" db="EMBL/GenBank/DDBJ databases">
        <title>The Natural Products Discovery Center: Release of the First 8490 Sequenced Strains for Exploring Actinobacteria Biosynthetic Diversity.</title>
        <authorList>
            <person name="Kalkreuter E."/>
            <person name="Kautsar S.A."/>
            <person name="Yang D."/>
            <person name="Bader C.D."/>
            <person name="Teijaro C.N."/>
            <person name="Fluegel L."/>
            <person name="Davis C.M."/>
            <person name="Simpson J.R."/>
            <person name="Lauterbach L."/>
            <person name="Steele A.D."/>
            <person name="Gui C."/>
            <person name="Meng S."/>
            <person name="Li G."/>
            <person name="Viehrig K."/>
            <person name="Ye F."/>
            <person name="Su P."/>
            <person name="Kiefer A.F."/>
            <person name="Nichols A."/>
            <person name="Cepeda A.J."/>
            <person name="Yan W."/>
            <person name="Fan B."/>
            <person name="Jiang Y."/>
            <person name="Adhikari A."/>
            <person name="Zheng C.-J."/>
            <person name="Schuster L."/>
            <person name="Cowan T.M."/>
            <person name="Smanski M.J."/>
            <person name="Chevrette M.G."/>
            <person name="De Carvalho L.P.S."/>
            <person name="Shen B."/>
        </authorList>
    </citation>
    <scope>NUCLEOTIDE SEQUENCE [LARGE SCALE GENOMIC DNA]</scope>
    <source>
        <strain evidence="1 2">NPDC004119</strain>
    </source>
</reference>
<dbReference type="Gene3D" id="1.10.260.40">
    <property type="entry name" value="lambda repressor-like DNA-binding domains"/>
    <property type="match status" value="1"/>
</dbReference>
<dbReference type="EMBL" id="JBIAMT010000002">
    <property type="protein sequence ID" value="MFF0497831.1"/>
    <property type="molecule type" value="Genomic_DNA"/>
</dbReference>
<dbReference type="RefSeq" id="WP_387394626.1">
    <property type="nucleotide sequence ID" value="NZ_JBIAMT010000002.1"/>
</dbReference>
<dbReference type="InterPro" id="IPR010982">
    <property type="entry name" value="Lambda_DNA-bd_dom_sf"/>
</dbReference>
<name>A0ABW6P347_9NOCA</name>
<dbReference type="SUPFAM" id="SSF47413">
    <property type="entry name" value="lambda repressor-like DNA-binding domains"/>
    <property type="match status" value="1"/>
</dbReference>
<proteinExistence type="predicted"/>